<organism evidence="4 5">
    <name type="scientific">Cyanidium caldarium</name>
    <name type="common">Red alga</name>
    <dbReference type="NCBI Taxonomy" id="2771"/>
    <lineage>
        <taxon>Eukaryota</taxon>
        <taxon>Rhodophyta</taxon>
        <taxon>Bangiophyceae</taxon>
        <taxon>Cyanidiales</taxon>
        <taxon>Cyanidiaceae</taxon>
        <taxon>Cyanidium</taxon>
    </lineage>
</organism>
<sequence length="465" mass="52649">MVRKTVDYQAAAARWLLDRRWQRDATWAPPWQPSPEYVYSLYPPCAPACRAQPVVDACTRFVHHAQNKQRCAINVCRWTPESRRLITGASTGEFTLWNGLTFNFETILLAHNVAVRCMQWSHDGKWMVTADQSGLVKYWLSNLNHLKVFRAHQECIRDLSFAPSDAKLVTCADDQTIRVWDFESPTTRANEVDGTPERILRGHGWDVRSVHWHPSKPLLASGSKDSLVKIWDPKTGKCLTTLHGHKSAVVKVRWNPLNGNYLLSGSRDQSIKLFDIRMMREVQAFRGHPREVTTLAWHPLQEDAFASGGYDGSMLFWVVGREEPVAQVLNAHHSQVWDLDWHPLGHMIVSASNDTYTRFWARPRPGDRMTDRYQRGSARWESLRVDIDEDDELISELQEWALLQASANAGDQQAHFEATVGRTGGGSGGGHMAPDAAIVNQHVNIIRRQRAPSRTPPGLNVSASS</sequence>
<feature type="repeat" description="WD" evidence="3">
    <location>
        <begin position="108"/>
        <end position="139"/>
    </location>
</feature>
<evidence type="ECO:0000256" key="1">
    <source>
        <dbReference type="ARBA" id="ARBA00022574"/>
    </source>
</evidence>
<dbReference type="Pfam" id="PF00400">
    <property type="entry name" value="WD40"/>
    <property type="match status" value="6"/>
</dbReference>
<dbReference type="PRINTS" id="PR00320">
    <property type="entry name" value="GPROTEINBRPT"/>
</dbReference>
<keyword evidence="2" id="KW-0677">Repeat</keyword>
<dbReference type="PANTHER" id="PTHR22836:SF0">
    <property type="entry name" value="PRE-MRNA 3' END PROCESSING PROTEIN WDR33"/>
    <property type="match status" value="1"/>
</dbReference>
<gene>
    <name evidence="4" type="ORF">CDCA_CDCA10G2950</name>
</gene>
<accession>A0AAV9IXW0</accession>
<dbReference type="GO" id="GO:0005847">
    <property type="term" value="C:mRNA cleavage and polyadenylation specificity factor complex"/>
    <property type="evidence" value="ECO:0007669"/>
    <property type="project" value="TreeGrafter"/>
</dbReference>
<evidence type="ECO:0000256" key="2">
    <source>
        <dbReference type="ARBA" id="ARBA00022737"/>
    </source>
</evidence>
<dbReference type="InterPro" id="IPR020472">
    <property type="entry name" value="WD40_PAC1"/>
</dbReference>
<evidence type="ECO:0000313" key="5">
    <source>
        <dbReference type="Proteomes" id="UP001301350"/>
    </source>
</evidence>
<feature type="repeat" description="WD" evidence="3">
    <location>
        <begin position="242"/>
        <end position="284"/>
    </location>
</feature>
<dbReference type="PROSITE" id="PS50082">
    <property type="entry name" value="WD_REPEATS_2"/>
    <property type="match status" value="6"/>
</dbReference>
<comment type="caution">
    <text evidence="4">The sequence shown here is derived from an EMBL/GenBank/DDBJ whole genome shotgun (WGS) entry which is preliminary data.</text>
</comment>
<feature type="repeat" description="WD" evidence="3">
    <location>
        <begin position="329"/>
        <end position="360"/>
    </location>
</feature>
<keyword evidence="1 3" id="KW-0853">WD repeat</keyword>
<feature type="repeat" description="WD" evidence="3">
    <location>
        <begin position="149"/>
        <end position="190"/>
    </location>
</feature>
<dbReference type="GO" id="GO:0031124">
    <property type="term" value="P:mRNA 3'-end processing"/>
    <property type="evidence" value="ECO:0007669"/>
    <property type="project" value="InterPro"/>
</dbReference>
<dbReference type="InterPro" id="IPR045245">
    <property type="entry name" value="Pfs2-like"/>
</dbReference>
<dbReference type="InterPro" id="IPR019775">
    <property type="entry name" value="WD40_repeat_CS"/>
</dbReference>
<dbReference type="CDD" id="cd00200">
    <property type="entry name" value="WD40"/>
    <property type="match status" value="1"/>
</dbReference>
<dbReference type="PROSITE" id="PS00678">
    <property type="entry name" value="WD_REPEATS_1"/>
    <property type="match status" value="1"/>
</dbReference>
<dbReference type="InterPro" id="IPR015943">
    <property type="entry name" value="WD40/YVTN_repeat-like_dom_sf"/>
</dbReference>
<protein>
    <recommendedName>
        <fullName evidence="6">Polyadenylation factor subunit 2</fullName>
    </recommendedName>
</protein>
<feature type="repeat" description="WD" evidence="3">
    <location>
        <begin position="200"/>
        <end position="241"/>
    </location>
</feature>
<evidence type="ECO:0000256" key="3">
    <source>
        <dbReference type="PROSITE-ProRule" id="PRU00221"/>
    </source>
</evidence>
<dbReference type="SMART" id="SM00320">
    <property type="entry name" value="WD40"/>
    <property type="match status" value="7"/>
</dbReference>
<evidence type="ECO:0008006" key="6">
    <source>
        <dbReference type="Google" id="ProtNLM"/>
    </source>
</evidence>
<proteinExistence type="predicted"/>
<dbReference type="InterPro" id="IPR001680">
    <property type="entry name" value="WD40_rpt"/>
</dbReference>
<evidence type="ECO:0000313" key="4">
    <source>
        <dbReference type="EMBL" id="KAK4536925.1"/>
    </source>
</evidence>
<dbReference type="EMBL" id="JANCYW010000010">
    <property type="protein sequence ID" value="KAK4536925.1"/>
    <property type="molecule type" value="Genomic_DNA"/>
</dbReference>
<dbReference type="Proteomes" id="UP001301350">
    <property type="component" value="Unassembled WGS sequence"/>
</dbReference>
<dbReference type="AlphaFoldDB" id="A0AAV9IXW0"/>
<feature type="repeat" description="WD" evidence="3">
    <location>
        <begin position="285"/>
        <end position="327"/>
    </location>
</feature>
<keyword evidence="5" id="KW-1185">Reference proteome</keyword>
<dbReference type="SUPFAM" id="SSF50978">
    <property type="entry name" value="WD40 repeat-like"/>
    <property type="match status" value="1"/>
</dbReference>
<dbReference type="PROSITE" id="PS50294">
    <property type="entry name" value="WD_REPEATS_REGION"/>
    <property type="match status" value="5"/>
</dbReference>
<name>A0AAV9IXW0_CYACA</name>
<dbReference type="InterPro" id="IPR036322">
    <property type="entry name" value="WD40_repeat_dom_sf"/>
</dbReference>
<dbReference type="Gene3D" id="2.130.10.10">
    <property type="entry name" value="YVTN repeat-like/Quinoprotein amine dehydrogenase"/>
    <property type="match status" value="3"/>
</dbReference>
<reference evidence="4 5" key="1">
    <citation type="submission" date="2022-07" db="EMBL/GenBank/DDBJ databases">
        <title>Genome-wide signatures of adaptation to extreme environments.</title>
        <authorList>
            <person name="Cho C.H."/>
            <person name="Yoon H.S."/>
        </authorList>
    </citation>
    <scope>NUCLEOTIDE SEQUENCE [LARGE SCALE GENOMIC DNA]</scope>
    <source>
        <strain evidence="4 5">DBV 063 E5</strain>
    </source>
</reference>
<dbReference type="PANTHER" id="PTHR22836">
    <property type="entry name" value="WD40 REPEAT PROTEIN"/>
    <property type="match status" value="1"/>
</dbReference>